<accession>A0A5B6VYE3</accession>
<dbReference type="PANTHER" id="PTHR15503:SF45">
    <property type="entry name" value="RNA-DIRECTED DNA POLYMERASE HOMOLOG"/>
    <property type="match status" value="1"/>
</dbReference>
<dbReference type="EMBL" id="SMMG02000005">
    <property type="protein sequence ID" value="KAA3473972.1"/>
    <property type="molecule type" value="Genomic_DNA"/>
</dbReference>
<feature type="compositionally biased region" description="Basic and acidic residues" evidence="1">
    <location>
        <begin position="69"/>
        <end position="81"/>
    </location>
</feature>
<dbReference type="SUPFAM" id="SSF56672">
    <property type="entry name" value="DNA/RNA polymerases"/>
    <property type="match status" value="1"/>
</dbReference>
<dbReference type="Gene3D" id="2.40.70.10">
    <property type="entry name" value="Acid Proteases"/>
    <property type="match status" value="1"/>
</dbReference>
<dbReference type="InterPro" id="IPR032567">
    <property type="entry name" value="RTL1-rel"/>
</dbReference>
<protein>
    <submittedName>
        <fullName evidence="2">Gag-Pol polyprotein</fullName>
    </submittedName>
</protein>
<dbReference type="OrthoDB" id="1749844at2759"/>
<feature type="compositionally biased region" description="Polar residues" evidence="1">
    <location>
        <begin position="171"/>
        <end position="186"/>
    </location>
</feature>
<dbReference type="PANTHER" id="PTHR15503">
    <property type="entry name" value="LDOC1 RELATED"/>
    <property type="match status" value="1"/>
</dbReference>
<feature type="compositionally biased region" description="Polar residues" evidence="1">
    <location>
        <begin position="118"/>
        <end position="127"/>
    </location>
</feature>
<dbReference type="Pfam" id="PF08284">
    <property type="entry name" value="RVP_2"/>
    <property type="match status" value="1"/>
</dbReference>
<dbReference type="InterPro" id="IPR043502">
    <property type="entry name" value="DNA/RNA_pol_sf"/>
</dbReference>
<sequence length="408" mass="45218">MSVIEYEQEFVRLSQYVRECLSTKATMCKRFIEGLNEDIKLLVGILDINEFAVLVERAYKAEELSKEKKKADFEARDERKGSISKTSQPLMKSFGDASNRSNASFGHPSRDRARQSVGLKTQAQIESSVGSAKSNKLECRQCGRRHVGECWENVQSARSSNMTVRGKPPRNTGNVSGSQRGTTDTAVRSKARAPTRAYAIRAREEASSPDVITSTFTLFDTDVISLIDPGSTHSYMCVNLVSSKTLPVESTEFVITVSNPLGKCALVDKVCKNCPLMFQDVCFPANLVLLPFDDFDITLGLPAVVSLMKALNYVRKGCEAYLAYVIDTKVSEKKVEFVPVVCEFPDVFPKKLSGLHPMQEVEFSIELVSGTTPISIAPYRMAPTKLKELNSQLQELTDRGFAQLSFSP</sequence>
<dbReference type="AlphaFoldDB" id="A0A5B6VYE3"/>
<proteinExistence type="predicted"/>
<dbReference type="Gene3D" id="3.10.10.10">
    <property type="entry name" value="HIV Type 1 Reverse Transcriptase, subunit A, domain 1"/>
    <property type="match status" value="1"/>
</dbReference>
<name>A0A5B6VYE3_9ROSI</name>
<evidence type="ECO:0000313" key="2">
    <source>
        <dbReference type="EMBL" id="KAA3473972.1"/>
    </source>
</evidence>
<keyword evidence="3" id="KW-1185">Reference proteome</keyword>
<feature type="region of interest" description="Disordered" evidence="1">
    <location>
        <begin position="69"/>
        <end position="127"/>
    </location>
</feature>
<organism evidence="2 3">
    <name type="scientific">Gossypium australe</name>
    <dbReference type="NCBI Taxonomy" id="47621"/>
    <lineage>
        <taxon>Eukaryota</taxon>
        <taxon>Viridiplantae</taxon>
        <taxon>Streptophyta</taxon>
        <taxon>Embryophyta</taxon>
        <taxon>Tracheophyta</taxon>
        <taxon>Spermatophyta</taxon>
        <taxon>Magnoliopsida</taxon>
        <taxon>eudicotyledons</taxon>
        <taxon>Gunneridae</taxon>
        <taxon>Pentapetalae</taxon>
        <taxon>rosids</taxon>
        <taxon>malvids</taxon>
        <taxon>Malvales</taxon>
        <taxon>Malvaceae</taxon>
        <taxon>Malvoideae</taxon>
        <taxon>Gossypium</taxon>
    </lineage>
</organism>
<dbReference type="InterPro" id="IPR021109">
    <property type="entry name" value="Peptidase_aspartic_dom_sf"/>
</dbReference>
<reference evidence="2" key="1">
    <citation type="submission" date="2019-08" db="EMBL/GenBank/DDBJ databases">
        <authorList>
            <person name="Liu F."/>
        </authorList>
    </citation>
    <scope>NUCLEOTIDE SEQUENCE [LARGE SCALE GENOMIC DNA]</scope>
    <source>
        <strain evidence="2">PA1801</strain>
        <tissue evidence="2">Leaf</tissue>
    </source>
</reference>
<evidence type="ECO:0000313" key="3">
    <source>
        <dbReference type="Proteomes" id="UP000325315"/>
    </source>
</evidence>
<feature type="compositionally biased region" description="Polar residues" evidence="1">
    <location>
        <begin position="83"/>
        <end position="104"/>
    </location>
</feature>
<gene>
    <name evidence="2" type="ORF">EPI10_024307</name>
</gene>
<dbReference type="CDD" id="cd00303">
    <property type="entry name" value="retropepsin_like"/>
    <property type="match status" value="1"/>
</dbReference>
<dbReference type="Proteomes" id="UP000325315">
    <property type="component" value="Unassembled WGS sequence"/>
</dbReference>
<feature type="region of interest" description="Disordered" evidence="1">
    <location>
        <begin position="159"/>
        <end position="192"/>
    </location>
</feature>
<evidence type="ECO:0000256" key="1">
    <source>
        <dbReference type="SAM" id="MobiDB-lite"/>
    </source>
</evidence>
<comment type="caution">
    <text evidence="2">The sequence shown here is derived from an EMBL/GenBank/DDBJ whole genome shotgun (WGS) entry which is preliminary data.</text>
</comment>